<dbReference type="Proteomes" id="UP000001058">
    <property type="component" value="Unassembled WGS sequence"/>
</dbReference>
<reference evidence="2 3" key="1">
    <citation type="journal article" date="2010" name="Science">
        <title>Genomic analysis of organismal complexity in the multicellular green alga Volvox carteri.</title>
        <authorList>
            <person name="Prochnik S.E."/>
            <person name="Umen J."/>
            <person name="Nedelcu A.M."/>
            <person name="Hallmann A."/>
            <person name="Miller S.M."/>
            <person name="Nishii I."/>
            <person name="Ferris P."/>
            <person name="Kuo A."/>
            <person name="Mitros T."/>
            <person name="Fritz-Laylin L.K."/>
            <person name="Hellsten U."/>
            <person name="Chapman J."/>
            <person name="Simakov O."/>
            <person name="Rensing S.A."/>
            <person name="Terry A."/>
            <person name="Pangilinan J."/>
            <person name="Kapitonov V."/>
            <person name="Jurka J."/>
            <person name="Salamov A."/>
            <person name="Shapiro H."/>
            <person name="Schmutz J."/>
            <person name="Grimwood J."/>
            <person name="Lindquist E."/>
            <person name="Lucas S."/>
            <person name="Grigoriev I.V."/>
            <person name="Schmitt R."/>
            <person name="Kirk D."/>
            <person name="Rokhsar D.S."/>
        </authorList>
    </citation>
    <scope>NUCLEOTIDE SEQUENCE [LARGE SCALE GENOMIC DNA]</scope>
    <source>
        <strain evidence="3">f. Nagariensis / Eve</strain>
    </source>
</reference>
<dbReference type="RefSeq" id="XP_002957382.1">
    <property type="nucleotide sequence ID" value="XM_002957336.1"/>
</dbReference>
<evidence type="ECO:0000313" key="2">
    <source>
        <dbReference type="EMBL" id="EFJ41591.1"/>
    </source>
</evidence>
<dbReference type="AlphaFoldDB" id="D8UFD8"/>
<feature type="region of interest" description="Disordered" evidence="1">
    <location>
        <begin position="1"/>
        <end position="23"/>
    </location>
</feature>
<evidence type="ECO:0000256" key="1">
    <source>
        <dbReference type="SAM" id="MobiDB-lite"/>
    </source>
</evidence>
<accession>D8UFD8</accession>
<dbReference type="KEGG" id="vcn:VOLCADRAFT_107644"/>
<dbReference type="EMBL" id="GL378393">
    <property type="protein sequence ID" value="EFJ41591.1"/>
    <property type="molecule type" value="Genomic_DNA"/>
</dbReference>
<protein>
    <submittedName>
        <fullName evidence="2">Uncharacterized protein</fullName>
    </submittedName>
</protein>
<sequence length="200" mass="22765">MGDIQPKAGSDTAPGGAPSDTRPCGTGTKIYEFNCLKLRDRIKRDKFVGLVRVKLAKKEGVIQAPHVLYRGVRLYREGNPNDKVAFFTDNVTDAVTYAKFNPRAVYVFEPQHVNVWDMTNKDVLYQLCDYARKCDLPDDVITKFAAMGNRSFESDMFHLLETTMRDEKVHGFYRETFSSSLNRVAGEYALYRAILPDHIP</sequence>
<proteinExistence type="predicted"/>
<name>D8UFD8_VOLCA</name>
<organism evidence="3">
    <name type="scientific">Volvox carteri f. nagariensis</name>
    <dbReference type="NCBI Taxonomy" id="3068"/>
    <lineage>
        <taxon>Eukaryota</taxon>
        <taxon>Viridiplantae</taxon>
        <taxon>Chlorophyta</taxon>
        <taxon>core chlorophytes</taxon>
        <taxon>Chlorophyceae</taxon>
        <taxon>CS clade</taxon>
        <taxon>Chlamydomonadales</taxon>
        <taxon>Volvocaceae</taxon>
        <taxon>Volvox</taxon>
    </lineage>
</organism>
<gene>
    <name evidence="2" type="ORF">VOLCADRAFT_107644</name>
</gene>
<keyword evidence="3" id="KW-1185">Reference proteome</keyword>
<dbReference type="InParanoid" id="D8UFD8"/>
<evidence type="ECO:0000313" key="3">
    <source>
        <dbReference type="Proteomes" id="UP000001058"/>
    </source>
</evidence>
<dbReference type="GeneID" id="9626799"/>
<dbReference type="OrthoDB" id="10525053at2759"/>